<dbReference type="PANTHER" id="PTHR19960">
    <property type="entry name" value="TEKTIN"/>
    <property type="match status" value="1"/>
</dbReference>
<dbReference type="PhylomeDB" id="C4QKW9"/>
<organism evidence="5 6">
    <name type="scientific">Schistosoma mansoni</name>
    <name type="common">Blood fluke</name>
    <dbReference type="NCBI Taxonomy" id="6183"/>
    <lineage>
        <taxon>Eukaryota</taxon>
        <taxon>Metazoa</taxon>
        <taxon>Spiralia</taxon>
        <taxon>Lophotrochozoa</taxon>
        <taxon>Platyhelminthes</taxon>
        <taxon>Trematoda</taxon>
        <taxon>Digenea</taxon>
        <taxon>Strigeidida</taxon>
        <taxon>Schistosomatoidea</taxon>
        <taxon>Schistosomatidae</taxon>
        <taxon>Schistosoma</taxon>
    </lineage>
</organism>
<evidence type="ECO:0000256" key="2">
    <source>
        <dbReference type="ARBA" id="ARBA00022490"/>
    </source>
</evidence>
<sequence length="423" mass="49701">MATVTKPDTKRTYLSWFENLSAERKAAEGYQNISYDHRQLVRAARIETDLNTKYDQLQTNNHLSDRIRIVHQWRDKLIVQLNKLKQKEIQLKDVKHKTEEFLIQLNDSFDVNIESLTHLDHRQNDENVMDPVFTELNKERDLLKEIQTDLQGQVDEAIHLLVEIYNAAKPFHSDILNKNEAVHIDIDVYNMNETSSCISHKPFCERLPESSIDLQTWENISYQTIENAENVIEKADDLLHRLHNSLHKAINRMSSKASQVDNELRRRIHDTLRALRENEYQIKSTENERDEHLKDIKGLEDAILAKKESLKLAETRLEKRHDRSGNENIRDAPHLSLLGELSSQRNCINMLEEKLTKSRSILNNLVQQIVQLQHDTQQKRNSLQIYEEIHNIRKRLDYTTNTTSHMSSYPMIPNGIKREPVVF</sequence>
<dbReference type="InterPro" id="IPR000435">
    <property type="entry name" value="Tektins"/>
</dbReference>
<keyword evidence="3" id="KW-0966">Cell projection</keyword>
<dbReference type="GO" id="GO:0060294">
    <property type="term" value="P:cilium movement involved in cell motility"/>
    <property type="evidence" value="ECO:0007669"/>
    <property type="project" value="UniProtKB-UniRule"/>
</dbReference>
<dbReference type="CTD" id="8351409"/>
<dbReference type="GO" id="GO:0060271">
    <property type="term" value="P:cilium assembly"/>
    <property type="evidence" value="ECO:0007669"/>
    <property type="project" value="UniProtKB-UniRule"/>
</dbReference>
<comment type="similarity">
    <text evidence="1 3">Belongs to the tektin family.</text>
</comment>
<dbReference type="InParanoid" id="C4QKW9"/>
<dbReference type="GO" id="GO:0005634">
    <property type="term" value="C:nucleus"/>
    <property type="evidence" value="ECO:0007669"/>
    <property type="project" value="TreeGrafter"/>
</dbReference>
<evidence type="ECO:0000256" key="1">
    <source>
        <dbReference type="ARBA" id="ARBA00007209"/>
    </source>
</evidence>
<dbReference type="HOGENOM" id="CLU_033588_0_0_1"/>
<keyword evidence="5" id="KW-1185">Reference proteome</keyword>
<comment type="subcellular location">
    <subcellularLocation>
        <location evidence="3">Cytoplasm</location>
        <location evidence="3">Cytoskeleton</location>
        <location evidence="3">Cilium axoneme</location>
    </subcellularLocation>
</comment>
<protein>
    <recommendedName>
        <fullName evidence="3">Tektin</fullName>
    </recommendedName>
</protein>
<dbReference type="WBParaSite" id="Smp_170210.1">
    <property type="protein sequence ID" value="Smp_170210.1"/>
    <property type="gene ID" value="Smp_170210"/>
</dbReference>
<evidence type="ECO:0000313" key="6">
    <source>
        <dbReference type="WBParaSite" id="Smp_170210.1"/>
    </source>
</evidence>
<dbReference type="RefSeq" id="XP_018644382.1">
    <property type="nucleotide sequence ID" value="XM_018792535.1"/>
</dbReference>
<accession>C4QKW9</accession>
<dbReference type="PANTHER" id="PTHR19960:SF7">
    <property type="entry name" value="TEKTIN"/>
    <property type="match status" value="1"/>
</dbReference>
<keyword evidence="3" id="KW-0969">Cilium</keyword>
<dbReference type="STRING" id="6183.C4QKW9"/>
<dbReference type="Pfam" id="PF03148">
    <property type="entry name" value="Tektin"/>
    <property type="match status" value="1"/>
</dbReference>
<evidence type="ECO:0000256" key="4">
    <source>
        <dbReference type="SAM" id="Coils"/>
    </source>
</evidence>
<feature type="coiled-coil region" evidence="4">
    <location>
        <begin position="275"/>
        <end position="302"/>
    </location>
</feature>
<reference evidence="5" key="1">
    <citation type="journal article" date="2012" name="PLoS Negl. Trop. Dis.">
        <title>A systematically improved high quality genome and transcriptome of the human blood fluke Schistosoma mansoni.</title>
        <authorList>
            <person name="Protasio A.V."/>
            <person name="Tsai I.J."/>
            <person name="Babbage A."/>
            <person name="Nichol S."/>
            <person name="Hunt M."/>
            <person name="Aslett M.A."/>
            <person name="De Silva N."/>
            <person name="Velarde G.S."/>
            <person name="Anderson T.J."/>
            <person name="Clark R.C."/>
            <person name="Davidson C."/>
            <person name="Dillon G.P."/>
            <person name="Holroyd N.E."/>
            <person name="LoVerde P.T."/>
            <person name="Lloyd C."/>
            <person name="McQuillan J."/>
            <person name="Oliveira G."/>
            <person name="Otto T.D."/>
            <person name="Parker-Manuel S.J."/>
            <person name="Quail M.A."/>
            <person name="Wilson R.A."/>
            <person name="Zerlotini A."/>
            <person name="Dunne D.W."/>
            <person name="Berriman M."/>
        </authorList>
    </citation>
    <scope>NUCLEOTIDE SEQUENCE [LARGE SCALE GENOMIC DNA]</scope>
    <source>
        <strain evidence="5">Puerto Rican</strain>
    </source>
</reference>
<dbReference type="GeneID" id="8351409"/>
<name>C4QKW9_SCHMA</name>
<dbReference type="ExpressionAtlas" id="C4QKW9">
    <property type="expression patterns" value="baseline"/>
</dbReference>
<keyword evidence="3" id="KW-0282">Flagellum</keyword>
<evidence type="ECO:0000313" key="5">
    <source>
        <dbReference type="Proteomes" id="UP000008854"/>
    </source>
</evidence>
<keyword evidence="4" id="KW-0175">Coiled coil</keyword>
<dbReference type="KEGG" id="smm:Smp_170210"/>
<keyword evidence="2" id="KW-0963">Cytoplasm</keyword>
<dbReference type="AlphaFoldDB" id="C4QKW9"/>
<dbReference type="GO" id="GO:0005930">
    <property type="term" value="C:axoneme"/>
    <property type="evidence" value="ECO:0007669"/>
    <property type="project" value="UniProtKB-SubCell"/>
</dbReference>
<evidence type="ECO:0000256" key="3">
    <source>
        <dbReference type="RuleBase" id="RU367040"/>
    </source>
</evidence>
<dbReference type="Proteomes" id="UP000008854">
    <property type="component" value="Unassembled WGS sequence"/>
</dbReference>
<proteinExistence type="inferred from homology"/>
<dbReference type="GO" id="GO:0015630">
    <property type="term" value="C:microtubule cytoskeleton"/>
    <property type="evidence" value="ECO:0007669"/>
    <property type="project" value="UniProtKB-UniRule"/>
</dbReference>
<dbReference type="eggNOG" id="KOG2685">
    <property type="taxonomic scope" value="Eukaryota"/>
</dbReference>
<dbReference type="OrthoDB" id="440745at2759"/>
<reference evidence="6" key="2">
    <citation type="submission" date="2018-12" db="UniProtKB">
        <authorList>
            <consortium name="WormBaseParasite"/>
        </authorList>
    </citation>
    <scope>IDENTIFICATION</scope>
    <source>
        <strain evidence="6">Puerto Rican</strain>
    </source>
</reference>
<dbReference type="InterPro" id="IPR048256">
    <property type="entry name" value="Tektin-like"/>
</dbReference>